<reference evidence="2 3" key="1">
    <citation type="journal article" date="2012" name="BMC Genomics">
        <title>Genome-guided analysis of physiological and morphological traits of the fermentative acetate oxidizer Thermacetogenium phaeum.</title>
        <authorList>
            <person name="Oehler D."/>
            <person name="Poehlein A."/>
            <person name="Leimbach A."/>
            <person name="Muller N."/>
            <person name="Daniel R."/>
            <person name="Gottschalk G."/>
            <person name="Schink B."/>
        </authorList>
    </citation>
    <scope>NUCLEOTIDE SEQUENCE [LARGE SCALE GENOMIC DNA]</scope>
    <source>
        <strain evidence="3">ATCC BAA-254 / DSM 26808 / PB</strain>
    </source>
</reference>
<name>K4LFM8_THEPS</name>
<proteinExistence type="predicted"/>
<evidence type="ECO:0000313" key="3">
    <source>
        <dbReference type="Proteomes" id="UP000000467"/>
    </source>
</evidence>
<dbReference type="eggNOG" id="COG2206">
    <property type="taxonomic scope" value="Bacteria"/>
</dbReference>
<keyword evidence="3" id="KW-1185">Reference proteome</keyword>
<organism evidence="2 3">
    <name type="scientific">Thermacetogenium phaeum (strain ATCC BAA-254 / DSM 26808 / PB)</name>
    <dbReference type="NCBI Taxonomy" id="1089553"/>
    <lineage>
        <taxon>Bacteria</taxon>
        <taxon>Bacillati</taxon>
        <taxon>Bacillota</taxon>
        <taxon>Clostridia</taxon>
        <taxon>Thermoanaerobacterales</taxon>
        <taxon>Thermoanaerobacteraceae</taxon>
        <taxon>Thermacetogenium</taxon>
    </lineage>
</organism>
<protein>
    <submittedName>
        <fullName evidence="2">Metal dependent phosphohydrolase-like protein</fullName>
    </submittedName>
</protein>
<keyword evidence="2" id="KW-0378">Hydrolase</keyword>
<dbReference type="GO" id="GO:0016787">
    <property type="term" value="F:hydrolase activity"/>
    <property type="evidence" value="ECO:0007669"/>
    <property type="project" value="UniProtKB-KW"/>
</dbReference>
<dbReference type="AlphaFoldDB" id="K4LFM8"/>
<dbReference type="RefSeq" id="WP_015049799.1">
    <property type="nucleotide sequence ID" value="NC_018870.1"/>
</dbReference>
<dbReference type="SUPFAM" id="SSF109604">
    <property type="entry name" value="HD-domain/PDEase-like"/>
    <property type="match status" value="1"/>
</dbReference>
<dbReference type="STRING" id="1089553.Tph_c06480"/>
<accession>K4LFM8</accession>
<dbReference type="KEGG" id="tpz:Tph_c06480"/>
<evidence type="ECO:0000313" key="2">
    <source>
        <dbReference type="EMBL" id="AFV10882.1"/>
    </source>
</evidence>
<dbReference type="EMBL" id="CP003732">
    <property type="protein sequence ID" value="AFV10882.1"/>
    <property type="molecule type" value="Genomic_DNA"/>
</dbReference>
<dbReference type="Proteomes" id="UP000000467">
    <property type="component" value="Chromosome"/>
</dbReference>
<gene>
    <name evidence="2" type="ordered locus">Tph_c06480</name>
</gene>
<dbReference type="OrthoDB" id="1732050at2"/>
<evidence type="ECO:0000259" key="1">
    <source>
        <dbReference type="Pfam" id="PF01966"/>
    </source>
</evidence>
<dbReference type="HOGENOM" id="CLU_700071_0_0_9"/>
<dbReference type="eggNOG" id="COG2199">
    <property type="taxonomic scope" value="Bacteria"/>
</dbReference>
<feature type="domain" description="HD" evidence="1">
    <location>
        <begin position="65"/>
        <end position="222"/>
    </location>
</feature>
<dbReference type="InterPro" id="IPR006674">
    <property type="entry name" value="HD_domain"/>
</dbReference>
<dbReference type="Pfam" id="PF01966">
    <property type="entry name" value="HD"/>
    <property type="match status" value="1"/>
</dbReference>
<sequence>MDKEVSAIRNCILEQCDDLPLREVYYKAMLGVLKPRIIPYLDGVFEIKELLALAEVVSAGENQLHHVIRMLELAAFIPDNVLETMKINRGDLVAGVLFHDVGKGSEVDDRVFDPAAVKKGRAPLFLHHYPGISWADWYVPFHDHIGLSYQIARRHNQPEEVLEAVVLHHHVRIRPRALQLVGDALNLSSIVKMDIYHYKPEQYAAPGSNLAQVIAILDQLCAIERKFRGITGAGLDPLRIEYEVVRDLVIGITDKDDPRLKLLGVTLSGNETVILFDLRAFGSYVKMHTEYEVQNIKASILQLIRSLVRVNRSGSERDLVALIGGDEYAVITKVDDPVIIEEMIRRISTVVKLRMGFGMRTGYAVGDAIAVNFHNARIQAELSKEHRFLDE</sequence>